<dbReference type="Proteomes" id="UP001058271">
    <property type="component" value="Chromosome"/>
</dbReference>
<gene>
    <name evidence="2" type="ORF">Drose_02800</name>
</gene>
<dbReference type="EMBL" id="CP073721">
    <property type="protein sequence ID" value="UWZ40845.1"/>
    <property type="molecule type" value="Genomic_DNA"/>
</dbReference>
<proteinExistence type="predicted"/>
<evidence type="ECO:0000256" key="1">
    <source>
        <dbReference type="SAM" id="MobiDB-lite"/>
    </source>
</evidence>
<organism evidence="2 3">
    <name type="scientific">Dactylosporangium roseum</name>
    <dbReference type="NCBI Taxonomy" id="47989"/>
    <lineage>
        <taxon>Bacteria</taxon>
        <taxon>Bacillati</taxon>
        <taxon>Actinomycetota</taxon>
        <taxon>Actinomycetes</taxon>
        <taxon>Micromonosporales</taxon>
        <taxon>Micromonosporaceae</taxon>
        <taxon>Dactylosporangium</taxon>
    </lineage>
</organism>
<keyword evidence="3" id="KW-1185">Reference proteome</keyword>
<evidence type="ECO:0000313" key="3">
    <source>
        <dbReference type="Proteomes" id="UP001058271"/>
    </source>
</evidence>
<protein>
    <submittedName>
        <fullName evidence="2">Uncharacterized protein</fullName>
    </submittedName>
</protein>
<name>A0ABY5ZIR0_9ACTN</name>
<dbReference type="RefSeq" id="WP_260729981.1">
    <property type="nucleotide sequence ID" value="NZ_BAAABS010000010.1"/>
</dbReference>
<reference evidence="2" key="1">
    <citation type="submission" date="2021-04" db="EMBL/GenBank/DDBJ databases">
        <title>Biosynthetic gene clusters of Dactylosporangioum roseum.</title>
        <authorList>
            <person name="Hartkoorn R.C."/>
            <person name="Beaudoing E."/>
            <person name="Hot D."/>
            <person name="Moureu S."/>
        </authorList>
    </citation>
    <scope>NUCLEOTIDE SEQUENCE</scope>
    <source>
        <strain evidence="2">NRRL B-16295</strain>
    </source>
</reference>
<feature type="region of interest" description="Disordered" evidence="1">
    <location>
        <begin position="1"/>
        <end position="22"/>
    </location>
</feature>
<sequence>MPAPLDHEAITAAPFGTSPTRPGAACTGPDVYAWEPRHLFAGAWTRVGRAA</sequence>
<accession>A0ABY5ZIR0</accession>
<evidence type="ECO:0000313" key="2">
    <source>
        <dbReference type="EMBL" id="UWZ40845.1"/>
    </source>
</evidence>